<accession>A0A9D4VK79</accession>
<reference evidence="1 2" key="1">
    <citation type="journal article" date="2022" name="Nat. Genet.">
        <title>Improved pea reference genome and pan-genome highlight genomic features and evolutionary characteristics.</title>
        <authorList>
            <person name="Yang T."/>
            <person name="Liu R."/>
            <person name="Luo Y."/>
            <person name="Hu S."/>
            <person name="Wang D."/>
            <person name="Wang C."/>
            <person name="Pandey M.K."/>
            <person name="Ge S."/>
            <person name="Xu Q."/>
            <person name="Li N."/>
            <person name="Li G."/>
            <person name="Huang Y."/>
            <person name="Saxena R.K."/>
            <person name="Ji Y."/>
            <person name="Li M."/>
            <person name="Yan X."/>
            <person name="He Y."/>
            <person name="Liu Y."/>
            <person name="Wang X."/>
            <person name="Xiang C."/>
            <person name="Varshney R.K."/>
            <person name="Ding H."/>
            <person name="Gao S."/>
            <person name="Zong X."/>
        </authorList>
    </citation>
    <scope>NUCLEOTIDE SEQUENCE [LARGE SCALE GENOMIC DNA]</scope>
    <source>
        <strain evidence="1 2">cv. Zhongwan 6</strain>
    </source>
</reference>
<dbReference type="EMBL" id="JAMSHJ010000007">
    <property type="protein sequence ID" value="KAI5385393.1"/>
    <property type="molecule type" value="Genomic_DNA"/>
</dbReference>
<organism evidence="1 2">
    <name type="scientific">Pisum sativum</name>
    <name type="common">Garden pea</name>
    <name type="synonym">Lathyrus oleraceus</name>
    <dbReference type="NCBI Taxonomy" id="3888"/>
    <lineage>
        <taxon>Eukaryota</taxon>
        <taxon>Viridiplantae</taxon>
        <taxon>Streptophyta</taxon>
        <taxon>Embryophyta</taxon>
        <taxon>Tracheophyta</taxon>
        <taxon>Spermatophyta</taxon>
        <taxon>Magnoliopsida</taxon>
        <taxon>eudicotyledons</taxon>
        <taxon>Gunneridae</taxon>
        <taxon>Pentapetalae</taxon>
        <taxon>rosids</taxon>
        <taxon>fabids</taxon>
        <taxon>Fabales</taxon>
        <taxon>Fabaceae</taxon>
        <taxon>Papilionoideae</taxon>
        <taxon>50 kb inversion clade</taxon>
        <taxon>NPAAA clade</taxon>
        <taxon>Hologalegina</taxon>
        <taxon>IRL clade</taxon>
        <taxon>Fabeae</taxon>
        <taxon>Lathyrus</taxon>
    </lineage>
</organism>
<dbReference type="Proteomes" id="UP001058974">
    <property type="component" value="Chromosome 7"/>
</dbReference>
<dbReference type="Gramene" id="Psat07G0211500-T1">
    <property type="protein sequence ID" value="KAI5385393.1"/>
    <property type="gene ID" value="KIW84_072115"/>
</dbReference>
<evidence type="ECO:0000313" key="2">
    <source>
        <dbReference type="Proteomes" id="UP001058974"/>
    </source>
</evidence>
<dbReference type="AlphaFoldDB" id="A0A9D4VK79"/>
<sequence length="249" mass="27570">MPDEVRRQETVRGPSSRLPISLCVSSPVGGNYIALILVPDEVCRQETVRAGVSPSSGIWVPVCVCFGSDADVSPVIGIQAPCLPVWVRVLFGVREPNYSSSDSRSRRDMTWIPSSTTDVRGANTFPLRNRLPYPFPLVARPCFFQVSLSVSFPYFGINNAQWRLCLCFCLSPPVVFSRMRHKRVLVDHGSSVDVLFWDAFQNLQLDPNNIQMFSGSLTGILGEQVQVIDHITPEMTCDESAYANAIDVG</sequence>
<proteinExistence type="predicted"/>
<keyword evidence="2" id="KW-1185">Reference proteome</keyword>
<gene>
    <name evidence="1" type="ORF">KIW84_072115</name>
</gene>
<evidence type="ECO:0000313" key="1">
    <source>
        <dbReference type="EMBL" id="KAI5385393.1"/>
    </source>
</evidence>
<protein>
    <submittedName>
        <fullName evidence="1">Uncharacterized protein</fullName>
    </submittedName>
</protein>
<comment type="caution">
    <text evidence="1">The sequence shown here is derived from an EMBL/GenBank/DDBJ whole genome shotgun (WGS) entry which is preliminary data.</text>
</comment>
<name>A0A9D4VK79_PEA</name>